<keyword evidence="1" id="KW-0805">Transcription regulation</keyword>
<dbReference type="Gene3D" id="1.10.10.10">
    <property type="entry name" value="Winged helix-like DNA-binding domain superfamily/Winged helix DNA-binding domain"/>
    <property type="match status" value="1"/>
</dbReference>
<feature type="domain" description="HTH marR-type" evidence="4">
    <location>
        <begin position="5"/>
        <end position="137"/>
    </location>
</feature>
<dbReference type="PANTHER" id="PTHR42756">
    <property type="entry name" value="TRANSCRIPTIONAL REGULATOR, MARR"/>
    <property type="match status" value="1"/>
</dbReference>
<comment type="caution">
    <text evidence="5">The sequence shown here is derived from an EMBL/GenBank/DDBJ whole genome shotgun (WGS) entry which is preliminary data.</text>
</comment>
<dbReference type="InterPro" id="IPR036388">
    <property type="entry name" value="WH-like_DNA-bd_sf"/>
</dbReference>
<protein>
    <submittedName>
        <fullName evidence="5">MarR family transcriptional regulator</fullName>
    </submittedName>
</protein>
<dbReference type="PROSITE" id="PS50995">
    <property type="entry name" value="HTH_MARR_2"/>
    <property type="match status" value="1"/>
</dbReference>
<name>A0AA91VDB1_9BACI</name>
<evidence type="ECO:0000313" key="6">
    <source>
        <dbReference type="Proteomes" id="UP000221020"/>
    </source>
</evidence>
<gene>
    <name evidence="5" type="ORF">CON65_11380</name>
</gene>
<keyword evidence="2" id="KW-0238">DNA-binding</keyword>
<dbReference type="InterPro" id="IPR000835">
    <property type="entry name" value="HTH_MarR-typ"/>
</dbReference>
<dbReference type="GO" id="GO:0003677">
    <property type="term" value="F:DNA binding"/>
    <property type="evidence" value="ECO:0007669"/>
    <property type="project" value="UniProtKB-KW"/>
</dbReference>
<dbReference type="SUPFAM" id="SSF46785">
    <property type="entry name" value="Winged helix' DNA-binding domain"/>
    <property type="match status" value="1"/>
</dbReference>
<dbReference type="GO" id="GO:0003700">
    <property type="term" value="F:DNA-binding transcription factor activity"/>
    <property type="evidence" value="ECO:0007669"/>
    <property type="project" value="InterPro"/>
</dbReference>
<evidence type="ECO:0000256" key="1">
    <source>
        <dbReference type="ARBA" id="ARBA00023015"/>
    </source>
</evidence>
<proteinExistence type="predicted"/>
<evidence type="ECO:0000256" key="2">
    <source>
        <dbReference type="ARBA" id="ARBA00023125"/>
    </source>
</evidence>
<dbReference type="AlphaFoldDB" id="A0AA91VDB1"/>
<reference evidence="5 6" key="1">
    <citation type="submission" date="2017-09" db="EMBL/GenBank/DDBJ databases">
        <title>Large-scale bioinformatics analysis of Bacillus genomes uncovers conserved roles of natural products in bacterial physiology.</title>
        <authorList>
            <consortium name="Agbiome Team Llc"/>
            <person name="Bleich R.M."/>
            <person name="Grubbs K.J."/>
            <person name="Santa Maria K.C."/>
            <person name="Allen S.E."/>
            <person name="Farag S."/>
            <person name="Shank E.A."/>
            <person name="Bowers A."/>
        </authorList>
    </citation>
    <scope>NUCLEOTIDE SEQUENCE [LARGE SCALE GENOMIC DNA]</scope>
    <source>
        <strain evidence="5 6">AFS092012</strain>
    </source>
</reference>
<evidence type="ECO:0000313" key="5">
    <source>
        <dbReference type="EMBL" id="PED82548.1"/>
    </source>
</evidence>
<dbReference type="RefSeq" id="WP_097899784.1">
    <property type="nucleotide sequence ID" value="NZ_NVOR01000032.1"/>
</dbReference>
<dbReference type="Pfam" id="PF01047">
    <property type="entry name" value="MarR"/>
    <property type="match status" value="1"/>
</dbReference>
<sequence>MQIAARELYALIRDVYHQLQSNLEKELEQFDISIVQFGVIQVLSDTEKTSMSDLKQKIGCAPSNVTTMIQRMKRDGFVTTTKNPADQRETLVFLTEKGKETKEKVNVQYNLFLKENFSYFNEEKFITLSEILEDYKCHLLNVEKRITKL</sequence>
<evidence type="ECO:0000259" key="4">
    <source>
        <dbReference type="PROSITE" id="PS50995"/>
    </source>
</evidence>
<organism evidence="5 6">
    <name type="scientific">Bacillus pseudomycoides</name>
    <dbReference type="NCBI Taxonomy" id="64104"/>
    <lineage>
        <taxon>Bacteria</taxon>
        <taxon>Bacillati</taxon>
        <taxon>Bacillota</taxon>
        <taxon>Bacilli</taxon>
        <taxon>Bacillales</taxon>
        <taxon>Bacillaceae</taxon>
        <taxon>Bacillus</taxon>
        <taxon>Bacillus cereus group</taxon>
    </lineage>
</organism>
<dbReference type="SMART" id="SM00347">
    <property type="entry name" value="HTH_MARR"/>
    <property type="match status" value="1"/>
</dbReference>
<dbReference type="EMBL" id="NVOR01000032">
    <property type="protein sequence ID" value="PED82548.1"/>
    <property type="molecule type" value="Genomic_DNA"/>
</dbReference>
<dbReference type="PANTHER" id="PTHR42756:SF1">
    <property type="entry name" value="TRANSCRIPTIONAL REPRESSOR OF EMRAB OPERON"/>
    <property type="match status" value="1"/>
</dbReference>
<dbReference type="Proteomes" id="UP000221020">
    <property type="component" value="Unassembled WGS sequence"/>
</dbReference>
<dbReference type="InterPro" id="IPR036390">
    <property type="entry name" value="WH_DNA-bd_sf"/>
</dbReference>
<accession>A0AA91VDB1</accession>
<keyword evidence="3" id="KW-0804">Transcription</keyword>
<evidence type="ECO:0000256" key="3">
    <source>
        <dbReference type="ARBA" id="ARBA00023163"/>
    </source>
</evidence>